<keyword evidence="2" id="KW-1185">Reference proteome</keyword>
<evidence type="ECO:0000313" key="1">
    <source>
        <dbReference type="EMBL" id="PCS23572.1"/>
    </source>
</evidence>
<name>A0A2A5T5Z4_9GAMM</name>
<proteinExistence type="predicted"/>
<evidence type="ECO:0000313" key="2">
    <source>
        <dbReference type="Proteomes" id="UP000219020"/>
    </source>
</evidence>
<sequence length="39" mass="4521">MEEFIHAYNYILYAKLLFNIGGTLKGVLISKIDEIFDDL</sequence>
<comment type="caution">
    <text evidence="1">The sequence shown here is derived from an EMBL/GenBank/DDBJ whole genome shotgun (WGS) entry which is preliminary data.</text>
</comment>
<accession>A0A2A5T5Z4</accession>
<dbReference type="AlphaFoldDB" id="A0A2A5T5Z4"/>
<reference evidence="2" key="1">
    <citation type="submission" date="2017-04" db="EMBL/GenBank/DDBJ databases">
        <title>Genome evolution of the luminous symbionts of deep sea anglerfish.</title>
        <authorList>
            <person name="Hendry T.A."/>
        </authorList>
    </citation>
    <scope>NUCLEOTIDE SEQUENCE [LARGE SCALE GENOMIC DNA]</scope>
</reference>
<protein>
    <submittedName>
        <fullName evidence="1">Uncharacterized protein</fullName>
    </submittedName>
</protein>
<gene>
    <name evidence="1" type="ORF">BTN49_0541</name>
</gene>
<organism evidence="1 2">
    <name type="scientific">Candidatus Enterovibrio escicola</name>
    <dbReference type="NCBI Taxonomy" id="1927127"/>
    <lineage>
        <taxon>Bacteria</taxon>
        <taxon>Pseudomonadati</taxon>
        <taxon>Pseudomonadota</taxon>
        <taxon>Gammaproteobacteria</taxon>
        <taxon>Vibrionales</taxon>
        <taxon>Vibrionaceae</taxon>
        <taxon>Enterovibrio</taxon>
    </lineage>
</organism>
<dbReference type="Proteomes" id="UP000219020">
    <property type="component" value="Unassembled WGS sequence"/>
</dbReference>
<dbReference type="EMBL" id="NBYY01000009">
    <property type="protein sequence ID" value="PCS23572.1"/>
    <property type="molecule type" value="Genomic_DNA"/>
</dbReference>